<comment type="caution">
    <text evidence="2">The sequence shown here is derived from an EMBL/GenBank/DDBJ whole genome shotgun (WGS) entry which is preliminary data.</text>
</comment>
<evidence type="ECO:0000259" key="1">
    <source>
        <dbReference type="PROSITE" id="PS50943"/>
    </source>
</evidence>
<evidence type="ECO:0000313" key="3">
    <source>
        <dbReference type="Proteomes" id="UP000190816"/>
    </source>
</evidence>
<gene>
    <name evidence="2" type="ORF">BAY32_11435</name>
</gene>
<dbReference type="RefSeq" id="WP_078402573.1">
    <property type="nucleotide sequence ID" value="NZ_CP016377.1"/>
</dbReference>
<accession>A0AAJ3TNV8</accession>
<dbReference type="SUPFAM" id="SSF47413">
    <property type="entry name" value="lambda repressor-like DNA-binding domains"/>
    <property type="match status" value="1"/>
</dbReference>
<dbReference type="Proteomes" id="UP000190816">
    <property type="component" value="Unassembled WGS sequence"/>
</dbReference>
<dbReference type="Gene3D" id="1.10.260.40">
    <property type="entry name" value="lambda repressor-like DNA-binding domains"/>
    <property type="match status" value="1"/>
</dbReference>
<name>A0AAJ3TNV8_9FLAO</name>
<dbReference type="Pfam" id="PF01381">
    <property type="entry name" value="HTH_3"/>
    <property type="match status" value="1"/>
</dbReference>
<dbReference type="InterPro" id="IPR010982">
    <property type="entry name" value="Lambda_DNA-bd_dom_sf"/>
</dbReference>
<organism evidence="2 3">
    <name type="scientific">Elizabethkingia ursingii</name>
    <dbReference type="NCBI Taxonomy" id="1756150"/>
    <lineage>
        <taxon>Bacteria</taxon>
        <taxon>Pseudomonadati</taxon>
        <taxon>Bacteroidota</taxon>
        <taxon>Flavobacteriia</taxon>
        <taxon>Flavobacteriales</taxon>
        <taxon>Weeksellaceae</taxon>
        <taxon>Elizabethkingia</taxon>
    </lineage>
</organism>
<dbReference type="KEGG" id="ego:BBD34_04785"/>
<protein>
    <recommendedName>
        <fullName evidence="1">HTH cro/C1-type domain-containing protein</fullName>
    </recommendedName>
</protein>
<dbReference type="CDD" id="cd00093">
    <property type="entry name" value="HTH_XRE"/>
    <property type="match status" value="1"/>
</dbReference>
<dbReference type="GO" id="GO:0003677">
    <property type="term" value="F:DNA binding"/>
    <property type="evidence" value="ECO:0007669"/>
    <property type="project" value="InterPro"/>
</dbReference>
<dbReference type="InterPro" id="IPR001387">
    <property type="entry name" value="Cro/C1-type_HTH"/>
</dbReference>
<proteinExistence type="predicted"/>
<sequence length="114" mass="13001">MNISEKTFKYINDLGISNAEFGRSIGVSRAVINNIINGHNKMTLEILQKIQKAYPNIDINKFIDDDVNDFIYVQNHTNKAGEEHNEVLKKVLSDMSKIADLAEKYKTLNTNKTQ</sequence>
<dbReference type="AlphaFoldDB" id="A0AAJ3TNV8"/>
<dbReference type="EMBL" id="MAIC01000016">
    <property type="protein sequence ID" value="OPB73647.1"/>
    <property type="molecule type" value="Genomic_DNA"/>
</dbReference>
<dbReference type="PROSITE" id="PS50943">
    <property type="entry name" value="HTH_CROC1"/>
    <property type="match status" value="1"/>
</dbReference>
<reference evidence="2 3" key="1">
    <citation type="submission" date="2016-06" db="EMBL/GenBank/DDBJ databases">
        <authorList>
            <person name="Nicholson A.C."/>
        </authorList>
    </citation>
    <scope>NUCLEOTIDE SEQUENCE [LARGE SCALE GENOMIC DNA]</scope>
    <source>
        <strain evidence="2 3">G4123</strain>
    </source>
</reference>
<feature type="domain" description="HTH cro/C1-type" evidence="1">
    <location>
        <begin position="19"/>
        <end position="62"/>
    </location>
</feature>
<evidence type="ECO:0000313" key="2">
    <source>
        <dbReference type="EMBL" id="OPB73647.1"/>
    </source>
</evidence>